<dbReference type="KEGG" id="tsin:OXH18_24555"/>
<dbReference type="RefSeq" id="WP_268610174.1">
    <property type="nucleotide sequence ID" value="NZ_CP113797.1"/>
</dbReference>
<dbReference type="EMBL" id="CP113797">
    <property type="protein sequence ID" value="WAL60297.1"/>
    <property type="molecule type" value="Genomic_DNA"/>
</dbReference>
<feature type="domain" description="Magnesium transporter MgtE intracellular" evidence="1">
    <location>
        <begin position="21"/>
        <end position="111"/>
    </location>
</feature>
<proteinExistence type="predicted"/>
<evidence type="ECO:0000259" key="1">
    <source>
        <dbReference type="SMART" id="SM00924"/>
    </source>
</evidence>
<dbReference type="InterPro" id="IPR006668">
    <property type="entry name" value="Mg_transptr_MgtE_intracell_dom"/>
</dbReference>
<name>A0A9E8ZED7_9CYAN</name>
<dbReference type="InterPro" id="IPR038076">
    <property type="entry name" value="MgtE_N_sf"/>
</dbReference>
<evidence type="ECO:0000313" key="3">
    <source>
        <dbReference type="Proteomes" id="UP001163152"/>
    </source>
</evidence>
<accession>A0A9E8ZED7</accession>
<evidence type="ECO:0000313" key="2">
    <source>
        <dbReference type="EMBL" id="WAL60297.1"/>
    </source>
</evidence>
<dbReference type="SUPFAM" id="SSF158791">
    <property type="entry name" value="MgtE N-terminal domain-like"/>
    <property type="match status" value="1"/>
</dbReference>
<reference evidence="2" key="1">
    <citation type="submission" date="2022-12" db="EMBL/GenBank/DDBJ databases">
        <title>Polyphasic identification of a Novel Hot-Spring Cyanobacterium Ocullathermofonsia sinensis gen nov. sp. nov. and Genomic Insights on its Adaptations to the Thermal Habitat.</title>
        <authorList>
            <person name="Daroch M."/>
            <person name="Tang J."/>
            <person name="Jiang Y."/>
        </authorList>
    </citation>
    <scope>NUCLEOTIDE SEQUENCE</scope>
    <source>
        <strain evidence="2">PKUAC-SCTA174</strain>
    </source>
</reference>
<dbReference type="Gene3D" id="1.25.60.10">
    <property type="entry name" value="MgtE N-terminal domain-like"/>
    <property type="match status" value="1"/>
</dbReference>
<sequence length="146" mass="16115">MADNALPPLQPEISAVFSQLQRIEERARSLAEIDPEQRLLAFELLGEGLAIAVLTYLPPPIQMELLQSMDAAALIPVLEAMGPEDRQQLLAGLPTEAIDGLIAKLHEEFQAAVHELLNIPQLPTASFTDDSNDDYPDWWEIDDCGD</sequence>
<organism evidence="2 3">
    <name type="scientific">Thermocoleostomius sinensis A174</name>
    <dbReference type="NCBI Taxonomy" id="2016057"/>
    <lineage>
        <taxon>Bacteria</taxon>
        <taxon>Bacillati</taxon>
        <taxon>Cyanobacteriota</taxon>
        <taxon>Cyanophyceae</taxon>
        <taxon>Oculatellales</taxon>
        <taxon>Oculatellaceae</taxon>
        <taxon>Thermocoleostomius</taxon>
    </lineage>
</organism>
<dbReference type="SMART" id="SM00924">
    <property type="entry name" value="MgtE_N"/>
    <property type="match status" value="1"/>
</dbReference>
<dbReference type="Proteomes" id="UP001163152">
    <property type="component" value="Chromosome"/>
</dbReference>
<dbReference type="Pfam" id="PF03448">
    <property type="entry name" value="MgtE_N"/>
    <property type="match status" value="1"/>
</dbReference>
<gene>
    <name evidence="2" type="ORF">OXH18_24555</name>
</gene>
<dbReference type="AlphaFoldDB" id="A0A9E8ZED7"/>
<protein>
    <recommendedName>
        <fullName evidence="1">Magnesium transporter MgtE intracellular domain-containing protein</fullName>
    </recommendedName>
</protein>
<keyword evidence="3" id="KW-1185">Reference proteome</keyword>